<dbReference type="InterPro" id="IPR026928">
    <property type="entry name" value="FAX/IsoI-like"/>
</dbReference>
<reference evidence="3 4" key="1">
    <citation type="submission" date="2015-01" db="EMBL/GenBank/DDBJ databases">
        <title>The Genome Sequence of Exophiala oligosperma CBS72588.</title>
        <authorList>
            <consortium name="The Broad Institute Genomics Platform"/>
            <person name="Cuomo C."/>
            <person name="de Hoog S."/>
            <person name="Gorbushina A."/>
            <person name="Stielow B."/>
            <person name="Teixiera M."/>
            <person name="Abouelleil A."/>
            <person name="Chapman S.B."/>
            <person name="Priest M."/>
            <person name="Young S.K."/>
            <person name="Wortman J."/>
            <person name="Nusbaum C."/>
            <person name="Birren B."/>
        </authorList>
    </citation>
    <scope>NUCLEOTIDE SEQUENCE [LARGE SCALE GENOMIC DNA]</scope>
    <source>
        <strain evidence="3 4">CBS 72588</strain>
    </source>
</reference>
<dbReference type="STRING" id="215243.A0A0D2C7A3"/>
<dbReference type="GO" id="GO:0005737">
    <property type="term" value="C:cytoplasm"/>
    <property type="evidence" value="ECO:0007669"/>
    <property type="project" value="TreeGrafter"/>
</dbReference>
<dbReference type="Proteomes" id="UP000053342">
    <property type="component" value="Unassembled WGS sequence"/>
</dbReference>
<protein>
    <recommendedName>
        <fullName evidence="2">Thioredoxin-like fold domain-containing protein</fullName>
    </recommendedName>
</protein>
<comment type="similarity">
    <text evidence="1">Belongs to the FAX family.</text>
</comment>
<organism evidence="3 4">
    <name type="scientific">Exophiala oligosperma</name>
    <dbReference type="NCBI Taxonomy" id="215243"/>
    <lineage>
        <taxon>Eukaryota</taxon>
        <taxon>Fungi</taxon>
        <taxon>Dikarya</taxon>
        <taxon>Ascomycota</taxon>
        <taxon>Pezizomycotina</taxon>
        <taxon>Eurotiomycetes</taxon>
        <taxon>Chaetothyriomycetidae</taxon>
        <taxon>Chaetothyriales</taxon>
        <taxon>Herpotrichiellaceae</taxon>
        <taxon>Exophiala</taxon>
    </lineage>
</organism>
<evidence type="ECO:0000313" key="3">
    <source>
        <dbReference type="EMBL" id="KIW45682.1"/>
    </source>
</evidence>
<dbReference type="SFLD" id="SFLDS00019">
    <property type="entry name" value="Glutathione_Transferase_(cytos"/>
    <property type="match status" value="1"/>
</dbReference>
<dbReference type="InterPro" id="IPR040079">
    <property type="entry name" value="Glutathione_S-Trfase"/>
</dbReference>
<dbReference type="EMBL" id="KN847334">
    <property type="protein sequence ID" value="KIW45682.1"/>
    <property type="molecule type" value="Genomic_DNA"/>
</dbReference>
<dbReference type="AlphaFoldDB" id="A0A0D2C7A3"/>
<sequence>MTTRSPPLVVYRGFIDKGKYTWSPYVTKLEFRFRHAGLRYVTEPGSPRSAPKGKIPYIDLAPLLQQQDAAANPTPQLLGDSSLIFDRLESMDCIPNLNENLTDEQKLNDSAIRALCEDKLYFYNMREKWLDGKNFYVQRDKALWALPYPMRVVIGYMIHRGITQTLHGQGTGRFSDEEVKKFRADVWQSIDNVLKQRLKPSSSRSTKTEPAWVLGGEQPTEADATLFGFIVSALLSESNPETRSLVKSLSGVMDYAGRIHRRFFPDYEVWE</sequence>
<dbReference type="PANTHER" id="PTHR12289:SF41">
    <property type="entry name" value="FAILED AXON CONNECTIONS-RELATED"/>
    <property type="match status" value="1"/>
</dbReference>
<gene>
    <name evidence="3" type="ORF">PV06_04053</name>
</gene>
<evidence type="ECO:0000256" key="1">
    <source>
        <dbReference type="ARBA" id="ARBA00006475"/>
    </source>
</evidence>
<dbReference type="InterPro" id="IPR012336">
    <property type="entry name" value="Thioredoxin-like_fold"/>
</dbReference>
<dbReference type="Pfam" id="PF17172">
    <property type="entry name" value="GST_N_4"/>
    <property type="match status" value="1"/>
</dbReference>
<name>A0A0D2C7A3_9EURO</name>
<feature type="domain" description="Thioredoxin-like fold" evidence="2">
    <location>
        <begin position="24"/>
        <end position="134"/>
    </location>
</feature>
<dbReference type="HOGENOM" id="CLU_044137_1_2_1"/>
<dbReference type="PANTHER" id="PTHR12289">
    <property type="entry name" value="METAXIN RELATED"/>
    <property type="match status" value="1"/>
</dbReference>
<dbReference type="SFLD" id="SFLDG01180">
    <property type="entry name" value="SUF1"/>
    <property type="match status" value="1"/>
</dbReference>
<evidence type="ECO:0000313" key="4">
    <source>
        <dbReference type="Proteomes" id="UP000053342"/>
    </source>
</evidence>
<dbReference type="VEuPathDB" id="FungiDB:PV06_04053"/>
<evidence type="ECO:0000259" key="2">
    <source>
        <dbReference type="Pfam" id="PF17172"/>
    </source>
</evidence>
<dbReference type="SFLD" id="SFLDG01200">
    <property type="entry name" value="SUF1.1"/>
    <property type="match status" value="1"/>
</dbReference>
<proteinExistence type="inferred from homology"/>
<keyword evidence="4" id="KW-1185">Reference proteome</keyword>
<dbReference type="RefSeq" id="XP_016265898.1">
    <property type="nucleotide sequence ID" value="XM_016404893.1"/>
</dbReference>
<dbReference type="InterPro" id="IPR050931">
    <property type="entry name" value="Mito_Protein_Transport_Metaxin"/>
</dbReference>
<dbReference type="GeneID" id="27356127"/>
<dbReference type="OrthoDB" id="5809458at2759"/>
<accession>A0A0D2C7A3</accession>